<organism evidence="1 2">
    <name type="scientific">Xylaria curta</name>
    <dbReference type="NCBI Taxonomy" id="42375"/>
    <lineage>
        <taxon>Eukaryota</taxon>
        <taxon>Fungi</taxon>
        <taxon>Dikarya</taxon>
        <taxon>Ascomycota</taxon>
        <taxon>Pezizomycotina</taxon>
        <taxon>Sordariomycetes</taxon>
        <taxon>Xylariomycetidae</taxon>
        <taxon>Xylariales</taxon>
        <taxon>Xylariaceae</taxon>
        <taxon>Xylaria</taxon>
    </lineage>
</organism>
<evidence type="ECO:0000313" key="1">
    <source>
        <dbReference type="EMBL" id="KAJ2986000.1"/>
    </source>
</evidence>
<accession>A0ACC1P5J4</accession>
<dbReference type="Proteomes" id="UP001143856">
    <property type="component" value="Unassembled WGS sequence"/>
</dbReference>
<evidence type="ECO:0000313" key="2">
    <source>
        <dbReference type="Proteomes" id="UP001143856"/>
    </source>
</evidence>
<name>A0ACC1P5J4_9PEZI</name>
<reference evidence="1" key="1">
    <citation type="submission" date="2022-10" db="EMBL/GenBank/DDBJ databases">
        <title>Genome Sequence of Xylaria curta.</title>
        <authorList>
            <person name="Buettner E."/>
        </authorList>
    </citation>
    <scope>NUCLEOTIDE SEQUENCE</scope>
    <source>
        <strain evidence="1">Babe10</strain>
    </source>
</reference>
<proteinExistence type="predicted"/>
<protein>
    <submittedName>
        <fullName evidence="1">Uncharacterized protein</fullName>
    </submittedName>
</protein>
<sequence length="692" mass="77639">MKRNKGPIVTHYPPPPPPGVPHISPPPTAYSPRPGYEGFNHGSPPGPPGPSFHRPPHPGHYDQYPPPNARQSASQSLPYSDSRDVYEHHSQGTPRVLPPDIPYKSPHYDQYDQRRLGPSPSASYGRPYSAPDRYDEHSAGLPEGVPYVATYRPPHQAHFEQYPPAPGVDNPYPGPPQSYPPPPFDAYRNPSYYSYDATPPARLYPPSHGSTASHYSYQSQYAPIDPPPYHARYDDRPTDRHLYESERRDTYLQHTERRSGDNWNRERHGRRTRYDSPKGRSRSERRFSDRPARLPSPIHSTPPAQPGKDAAASEGRMSQKDLDDTANTSSKSPEKYTAEDFVWEEEMIFKELPVKVTRDLIRDPLPAEWTDDPIMPPKYDKETITSKYINPGNVDDFALSVRETKAWQVVQYHPAFLPPTDVRIEKLWDYERALNPGPIHTNKNRHGINSAASSSRQRGKAWGPRASGGRQNRYSQHHRDNHLSGDDQPNLPQSGSAKRRWGYRDAEDSEGEGDTIGKKPKISSPEPGEVCETDDQERTPATQSTGSSWEPEYRHAHQEHNNNVNALKDAKIAPPNIAPASHSRQLSLQAPLASPAPFDHLSGPPSRPSSRHSFQGGPERPSSRHSRKSNASPLSSRRSSISSPLTPTERELLGMQPYPSSSDAGRESPVPQLNGASTRPRQRPIKLHAAYQ</sequence>
<gene>
    <name evidence="1" type="ORF">NUW58_g5241</name>
</gene>
<dbReference type="EMBL" id="JAPDGR010001012">
    <property type="protein sequence ID" value="KAJ2986000.1"/>
    <property type="molecule type" value="Genomic_DNA"/>
</dbReference>
<comment type="caution">
    <text evidence="1">The sequence shown here is derived from an EMBL/GenBank/DDBJ whole genome shotgun (WGS) entry which is preliminary data.</text>
</comment>
<keyword evidence="2" id="KW-1185">Reference proteome</keyword>